<dbReference type="AlphaFoldDB" id="A0A931HG11"/>
<feature type="domain" description="Serine aminopeptidase S33" evidence="2">
    <location>
        <begin position="75"/>
        <end position="189"/>
    </location>
</feature>
<name>A0A931HG11_9SPHN</name>
<dbReference type="SUPFAM" id="SSF53474">
    <property type="entry name" value="alpha/beta-Hydrolases"/>
    <property type="match status" value="1"/>
</dbReference>
<dbReference type="Gene3D" id="3.40.50.1820">
    <property type="entry name" value="alpha/beta hydrolase"/>
    <property type="match status" value="1"/>
</dbReference>
<keyword evidence="1" id="KW-1133">Transmembrane helix</keyword>
<proteinExistence type="predicted"/>
<keyword evidence="4" id="KW-1185">Reference proteome</keyword>
<comment type="caution">
    <text evidence="3">The sequence shown here is derived from an EMBL/GenBank/DDBJ whole genome shotgun (WGS) entry which is preliminary data.</text>
</comment>
<evidence type="ECO:0000313" key="3">
    <source>
        <dbReference type="EMBL" id="MBH0114666.1"/>
    </source>
</evidence>
<dbReference type="EMBL" id="JADZGI010000004">
    <property type="protein sequence ID" value="MBH0114666.1"/>
    <property type="molecule type" value="Genomic_DNA"/>
</dbReference>
<dbReference type="RefSeq" id="WP_197166334.1">
    <property type="nucleotide sequence ID" value="NZ_JADZGI010000004.1"/>
</dbReference>
<dbReference type="PANTHER" id="PTHR12277">
    <property type="entry name" value="ALPHA/BETA HYDROLASE DOMAIN-CONTAINING PROTEIN"/>
    <property type="match status" value="1"/>
</dbReference>
<protein>
    <submittedName>
        <fullName evidence="3">Alpha/beta fold hydrolase</fullName>
    </submittedName>
</protein>
<evidence type="ECO:0000313" key="4">
    <source>
        <dbReference type="Proteomes" id="UP000617634"/>
    </source>
</evidence>
<accession>A0A931HG11</accession>
<dbReference type="Proteomes" id="UP000617634">
    <property type="component" value="Unassembled WGS sequence"/>
</dbReference>
<organism evidence="3 4">
    <name type="scientific">Novosphingobium aureum</name>
    <dbReference type="NCBI Taxonomy" id="2792964"/>
    <lineage>
        <taxon>Bacteria</taxon>
        <taxon>Pseudomonadati</taxon>
        <taxon>Pseudomonadota</taxon>
        <taxon>Alphaproteobacteria</taxon>
        <taxon>Sphingomonadales</taxon>
        <taxon>Sphingomonadaceae</taxon>
        <taxon>Novosphingobium</taxon>
    </lineage>
</organism>
<dbReference type="InterPro" id="IPR022742">
    <property type="entry name" value="Hydrolase_4"/>
</dbReference>
<evidence type="ECO:0000256" key="1">
    <source>
        <dbReference type="SAM" id="Phobius"/>
    </source>
</evidence>
<keyword evidence="1" id="KW-0472">Membrane</keyword>
<sequence>MPPRRRLLSILFAVLVCVPIALVVGLFAALYFGQRALIYPAPAESVAIPQGFAEVRLETDDGLQLRAAWTPPREERPSIIFFHGNGDTLAGAAMATDAFARSGYGVLLADYRGYGGNPGAPDEAGLTRDADAAARFLARQGIAHQGTVIMGASLGTGVATALASRWSQAGGPPAALVLVSPFTSLPDAAAAAFPWLPVRRFVHDRYDSLATIGMLAAPVLVLHAGNDAVIPHGQGRRLAEAARDGTFKSFAHEGHQLQYGESAQTFTLRWLRSYGL</sequence>
<feature type="transmembrane region" description="Helical" evidence="1">
    <location>
        <begin position="7"/>
        <end position="32"/>
    </location>
</feature>
<dbReference type="InterPro" id="IPR029058">
    <property type="entry name" value="AB_hydrolase_fold"/>
</dbReference>
<gene>
    <name evidence="3" type="ORF">I5E68_17090</name>
</gene>
<evidence type="ECO:0000259" key="2">
    <source>
        <dbReference type="Pfam" id="PF12146"/>
    </source>
</evidence>
<dbReference type="Pfam" id="PF12146">
    <property type="entry name" value="Hydrolase_4"/>
    <property type="match status" value="1"/>
</dbReference>
<keyword evidence="1" id="KW-0812">Transmembrane</keyword>
<reference evidence="3" key="1">
    <citation type="submission" date="2020-11" db="EMBL/GenBank/DDBJ databases">
        <title>Novosphingobium aureum sp. nov., a marine bacterium isolated from sediment of a salt flat.</title>
        <authorList>
            <person name="Yoo Y."/>
            <person name="Kim J.-J."/>
        </authorList>
    </citation>
    <scope>NUCLEOTIDE SEQUENCE</scope>
    <source>
        <strain evidence="3">YJ-S2-02</strain>
    </source>
</reference>
<keyword evidence="3" id="KW-0378">Hydrolase</keyword>
<dbReference type="GO" id="GO:0016787">
    <property type="term" value="F:hydrolase activity"/>
    <property type="evidence" value="ECO:0007669"/>
    <property type="project" value="UniProtKB-KW"/>
</dbReference>